<dbReference type="AlphaFoldDB" id="A0AAV5GXR3"/>
<dbReference type="Proteomes" id="UP001342314">
    <property type="component" value="Unassembled WGS sequence"/>
</dbReference>
<sequence>MVKLEELDAGLAPSSTLPTPPSSGESSSPSPPQQRDQLALAAKRDHGRRERLVAPEGPKAARTVPCTHCRRIRRVCRWTAGVAECERCRKDGVQCSGPVRREKAAVVKARPRPAPFLDDEEQIVDIGPSSPLARWTSEHLSYSLKLHLLQTCADWSSEFFFNYDTLEVASSALVQAGLLFALNMHFGIQFSDHSSKPALVSLAMHPELIAELHAMLSDFSVSLHILKRARKRFELVDLTPDFIEAYLLDPDPKPDPVGVDIAMSWWLAIETYLDELNHILAFASLDRLARAARFVSVKLDTLVEHVDRTLHSVVRHPKYDTALRGDRARRFDPCMGNLAQSYIPALQTSMGCLRVLSQLPTSEKLRQEAEDRCCSHLGAVARWLTTTSWDLCRFYIAYGNAFRLSNCLDVGWYPLLPRFAALYPVEADLYLVFPDSLYCEQY</sequence>
<evidence type="ECO:0000313" key="3">
    <source>
        <dbReference type="Proteomes" id="UP001342314"/>
    </source>
</evidence>
<reference evidence="2 3" key="1">
    <citation type="submission" date="2021-12" db="EMBL/GenBank/DDBJ databases">
        <title>High titer production of polyol ester of fatty acids by Rhodotorula paludigena BS15 towards product separation-free biomass refinery.</title>
        <authorList>
            <person name="Mano J."/>
            <person name="Ono H."/>
            <person name="Tanaka T."/>
            <person name="Naito K."/>
            <person name="Sushida H."/>
            <person name="Ike M."/>
            <person name="Tokuyasu K."/>
            <person name="Kitaoka M."/>
        </authorList>
    </citation>
    <scope>NUCLEOTIDE SEQUENCE [LARGE SCALE GENOMIC DNA]</scope>
    <source>
        <strain evidence="2 3">BS15</strain>
    </source>
</reference>
<comment type="caution">
    <text evidence="2">The sequence shown here is derived from an EMBL/GenBank/DDBJ whole genome shotgun (WGS) entry which is preliminary data.</text>
</comment>
<accession>A0AAV5GXR3</accession>
<keyword evidence="3" id="KW-1185">Reference proteome</keyword>
<evidence type="ECO:0000256" key="1">
    <source>
        <dbReference type="SAM" id="MobiDB-lite"/>
    </source>
</evidence>
<organism evidence="2 3">
    <name type="scientific">Rhodotorula paludigena</name>
    <dbReference type="NCBI Taxonomy" id="86838"/>
    <lineage>
        <taxon>Eukaryota</taxon>
        <taxon>Fungi</taxon>
        <taxon>Dikarya</taxon>
        <taxon>Basidiomycota</taxon>
        <taxon>Pucciniomycotina</taxon>
        <taxon>Microbotryomycetes</taxon>
        <taxon>Sporidiobolales</taxon>
        <taxon>Sporidiobolaceae</taxon>
        <taxon>Rhodotorula</taxon>
    </lineage>
</organism>
<name>A0AAV5GXR3_9BASI</name>
<dbReference type="EMBL" id="BQKY01000018">
    <property type="protein sequence ID" value="GJN94765.1"/>
    <property type="molecule type" value="Genomic_DNA"/>
</dbReference>
<proteinExistence type="predicted"/>
<feature type="region of interest" description="Disordered" evidence="1">
    <location>
        <begin position="1"/>
        <end position="57"/>
    </location>
</feature>
<feature type="compositionally biased region" description="Basic and acidic residues" evidence="1">
    <location>
        <begin position="42"/>
        <end position="53"/>
    </location>
</feature>
<gene>
    <name evidence="2" type="ORF">Rhopal_007857-T1</name>
</gene>
<protein>
    <recommendedName>
        <fullName evidence="4">Zn(2)-C6 fungal-type domain-containing protein</fullName>
    </recommendedName>
</protein>
<evidence type="ECO:0000313" key="2">
    <source>
        <dbReference type="EMBL" id="GJN94765.1"/>
    </source>
</evidence>
<feature type="compositionally biased region" description="Low complexity" evidence="1">
    <location>
        <begin position="13"/>
        <end position="28"/>
    </location>
</feature>
<evidence type="ECO:0008006" key="4">
    <source>
        <dbReference type="Google" id="ProtNLM"/>
    </source>
</evidence>